<keyword evidence="6" id="KW-0411">Iron-sulfur</keyword>
<dbReference type="InterPro" id="IPR041854">
    <property type="entry name" value="BFD-like_2Fe2S-bd_dom_sf"/>
</dbReference>
<evidence type="ECO:0000256" key="8">
    <source>
        <dbReference type="ARBA" id="ARBA00046332"/>
    </source>
</evidence>
<evidence type="ECO:0000256" key="3">
    <source>
        <dbReference type="ARBA" id="ARBA00022723"/>
    </source>
</evidence>
<dbReference type="InterPro" id="IPR007419">
    <property type="entry name" value="BFD-like_2Fe2S-bd_dom"/>
</dbReference>
<gene>
    <name evidence="10" type="ORF">METZ01_LOCUS87351</name>
</gene>
<dbReference type="GO" id="GO:0051537">
    <property type="term" value="F:2 iron, 2 sulfur cluster binding"/>
    <property type="evidence" value="ECO:0007669"/>
    <property type="project" value="UniProtKB-KW"/>
</dbReference>
<name>A0A381V4B2_9ZZZZ</name>
<sequence length="66" mass="7009">MYICLCHAVRTVEINDAVAAGHRDLEAIAKELGVATSCGTCARHAQAIIDSALAKDISNETQYYAA</sequence>
<keyword evidence="3" id="KW-0479">Metal-binding</keyword>
<dbReference type="InterPro" id="IPR052371">
    <property type="entry name" value="BFD-associated_ferredoxin"/>
</dbReference>
<dbReference type="PANTHER" id="PTHR37424:SF1">
    <property type="entry name" value="BACTERIOFERRITIN-ASSOCIATED FERREDOXIN"/>
    <property type="match status" value="1"/>
</dbReference>
<evidence type="ECO:0000256" key="5">
    <source>
        <dbReference type="ARBA" id="ARBA00023004"/>
    </source>
</evidence>
<keyword evidence="4" id="KW-0249">Electron transport</keyword>
<evidence type="ECO:0000256" key="7">
    <source>
        <dbReference type="ARBA" id="ARBA00039386"/>
    </source>
</evidence>
<protein>
    <recommendedName>
        <fullName evidence="7">Bacterioferritin-associated ferredoxin</fullName>
    </recommendedName>
</protein>
<evidence type="ECO:0000313" key="10">
    <source>
        <dbReference type="EMBL" id="SVA34497.1"/>
    </source>
</evidence>
<evidence type="ECO:0000256" key="1">
    <source>
        <dbReference type="ARBA" id="ARBA00022448"/>
    </source>
</evidence>
<comment type="similarity">
    <text evidence="8">Belongs to the Bfd family.</text>
</comment>
<evidence type="ECO:0000256" key="2">
    <source>
        <dbReference type="ARBA" id="ARBA00022714"/>
    </source>
</evidence>
<dbReference type="AlphaFoldDB" id="A0A381V4B2"/>
<evidence type="ECO:0000256" key="4">
    <source>
        <dbReference type="ARBA" id="ARBA00022982"/>
    </source>
</evidence>
<dbReference type="GO" id="GO:0046872">
    <property type="term" value="F:metal ion binding"/>
    <property type="evidence" value="ECO:0007669"/>
    <property type="project" value="UniProtKB-KW"/>
</dbReference>
<feature type="domain" description="BFD-like [2Fe-2S]-binding" evidence="9">
    <location>
        <begin position="2"/>
        <end position="50"/>
    </location>
</feature>
<keyword evidence="1" id="KW-0813">Transport</keyword>
<dbReference type="Pfam" id="PF04324">
    <property type="entry name" value="Fer2_BFD"/>
    <property type="match status" value="1"/>
</dbReference>
<dbReference type="EMBL" id="UINC01007663">
    <property type="protein sequence ID" value="SVA34497.1"/>
    <property type="molecule type" value="Genomic_DNA"/>
</dbReference>
<organism evidence="10">
    <name type="scientific">marine metagenome</name>
    <dbReference type="NCBI Taxonomy" id="408172"/>
    <lineage>
        <taxon>unclassified sequences</taxon>
        <taxon>metagenomes</taxon>
        <taxon>ecological metagenomes</taxon>
    </lineage>
</organism>
<dbReference type="Gene3D" id="1.10.10.1100">
    <property type="entry name" value="BFD-like [2Fe-2S]-binding domain"/>
    <property type="match status" value="1"/>
</dbReference>
<evidence type="ECO:0000259" key="9">
    <source>
        <dbReference type="Pfam" id="PF04324"/>
    </source>
</evidence>
<evidence type="ECO:0000256" key="6">
    <source>
        <dbReference type="ARBA" id="ARBA00023014"/>
    </source>
</evidence>
<accession>A0A381V4B2</accession>
<keyword evidence="5" id="KW-0408">Iron</keyword>
<reference evidence="10" key="1">
    <citation type="submission" date="2018-05" db="EMBL/GenBank/DDBJ databases">
        <authorList>
            <person name="Lanie J.A."/>
            <person name="Ng W.-L."/>
            <person name="Kazmierczak K.M."/>
            <person name="Andrzejewski T.M."/>
            <person name="Davidsen T.M."/>
            <person name="Wayne K.J."/>
            <person name="Tettelin H."/>
            <person name="Glass J.I."/>
            <person name="Rusch D."/>
            <person name="Podicherti R."/>
            <person name="Tsui H.-C.T."/>
            <person name="Winkler M.E."/>
        </authorList>
    </citation>
    <scope>NUCLEOTIDE SEQUENCE</scope>
</reference>
<proteinExistence type="inferred from homology"/>
<dbReference type="PANTHER" id="PTHR37424">
    <property type="entry name" value="BACTERIOFERRITIN-ASSOCIATED FERREDOXIN"/>
    <property type="match status" value="1"/>
</dbReference>
<keyword evidence="2" id="KW-0001">2Fe-2S</keyword>